<dbReference type="Proteomes" id="UP001293593">
    <property type="component" value="Unassembled WGS sequence"/>
</dbReference>
<dbReference type="GO" id="GO:0003713">
    <property type="term" value="F:transcription coactivator activity"/>
    <property type="evidence" value="ECO:0007669"/>
    <property type="project" value="InterPro"/>
</dbReference>
<keyword evidence="3" id="KW-1185">Reference proteome</keyword>
<feature type="region of interest" description="Disordered" evidence="1">
    <location>
        <begin position="232"/>
        <end position="253"/>
    </location>
</feature>
<dbReference type="GO" id="GO:0031490">
    <property type="term" value="F:chromatin DNA binding"/>
    <property type="evidence" value="ECO:0007669"/>
    <property type="project" value="InterPro"/>
</dbReference>
<evidence type="ECO:0000313" key="3">
    <source>
        <dbReference type="Proteomes" id="UP001293593"/>
    </source>
</evidence>
<feature type="compositionally biased region" description="Pro residues" evidence="1">
    <location>
        <begin position="304"/>
        <end position="316"/>
    </location>
</feature>
<evidence type="ECO:0000313" key="2">
    <source>
        <dbReference type="EMBL" id="KAK4267599.1"/>
    </source>
</evidence>
<organism evidence="2 3">
    <name type="scientific">Acacia crassicarpa</name>
    <name type="common">northern wattle</name>
    <dbReference type="NCBI Taxonomy" id="499986"/>
    <lineage>
        <taxon>Eukaryota</taxon>
        <taxon>Viridiplantae</taxon>
        <taxon>Streptophyta</taxon>
        <taxon>Embryophyta</taxon>
        <taxon>Tracheophyta</taxon>
        <taxon>Spermatophyta</taxon>
        <taxon>Magnoliopsida</taxon>
        <taxon>eudicotyledons</taxon>
        <taxon>Gunneridae</taxon>
        <taxon>Pentapetalae</taxon>
        <taxon>rosids</taxon>
        <taxon>fabids</taxon>
        <taxon>Fabales</taxon>
        <taxon>Fabaceae</taxon>
        <taxon>Caesalpinioideae</taxon>
        <taxon>mimosoid clade</taxon>
        <taxon>Acacieae</taxon>
        <taxon>Acacia</taxon>
    </lineage>
</organism>
<dbReference type="InterPro" id="IPR044661">
    <property type="entry name" value="MED15a/b/c-like"/>
</dbReference>
<reference evidence="2" key="1">
    <citation type="submission" date="2023-10" db="EMBL/GenBank/DDBJ databases">
        <title>Chromosome-level genome of the transformable northern wattle, Acacia crassicarpa.</title>
        <authorList>
            <person name="Massaro I."/>
            <person name="Sinha N.R."/>
            <person name="Poethig S."/>
            <person name="Leichty A.R."/>
        </authorList>
    </citation>
    <scope>NUCLEOTIDE SEQUENCE</scope>
    <source>
        <strain evidence="2">Acra3RX</strain>
        <tissue evidence="2">Leaf</tissue>
    </source>
</reference>
<accession>A0AAE1JGH3</accession>
<protein>
    <submittedName>
        <fullName evidence="2">Uncharacterized protein</fullName>
    </submittedName>
</protein>
<dbReference type="PANTHER" id="PTHR33137">
    <property type="entry name" value="MEDIATOR OF RNA POLYMERASE II TRANSCRIPTION SUBUNIT 15A-RELATED"/>
    <property type="match status" value="1"/>
</dbReference>
<dbReference type="AlphaFoldDB" id="A0AAE1JGH3"/>
<feature type="region of interest" description="Disordered" evidence="1">
    <location>
        <begin position="293"/>
        <end position="319"/>
    </location>
</feature>
<feature type="compositionally biased region" description="Polar residues" evidence="1">
    <location>
        <begin position="233"/>
        <end position="251"/>
    </location>
</feature>
<comment type="caution">
    <text evidence="2">The sequence shown here is derived from an EMBL/GenBank/DDBJ whole genome shotgun (WGS) entry which is preliminary data.</text>
</comment>
<name>A0AAE1JGH3_9FABA</name>
<dbReference type="PANTHER" id="PTHR33137:SF4">
    <property type="entry name" value="MEDIATOR OF RNA POLYMERASE II TRANSCRIPTION SUBUNIT 15A-RELATED"/>
    <property type="match status" value="1"/>
</dbReference>
<dbReference type="EMBL" id="JAWXYG010000007">
    <property type="protein sequence ID" value="KAK4267599.1"/>
    <property type="molecule type" value="Genomic_DNA"/>
</dbReference>
<sequence length="513" mass="54639">MAVYEKEIINFINTNRPKGAISSMQSGQLPPPHMQLPSQPLSLENQMNSQMQSTNLQSSIATMPKSIMASLQHISIPSISGLSTTQQNMINSMLPGANLDSSSVNSLQQVGASTLQQNSVNAPQQTNTNHLSLQGEGSVLQQNSNPLQPGSTVLKHQLLKQPQEEQMLQNQQLKHLQQRQLLQRQQMLQEQQQQLQQATKQQVPAHMHTHQMPTLHQINNVKMRQGLGVKPGTLQQYLPSGQRSAYPQQQFKCGGSYPVSSPHLLQAASPQIPQHSSPQVDQQNLPSLAKASTPLQSANSPFVAPTPSPPLAPSPLPGDSEKPISVVLSVSNAVNVGHQQTGIATVPAQSLAIGTPGISPSPLLAEFSGPDGGHSNALTAPSAKLTVAELPIECLTKAVKSLSSKDLSAAVSGIASVVSMVDRIAVSAPGNGSRAAVGEDLVAMTKSRLQARNFIDQDGTNGTKRMRRHLSATPLNVVSSPDCMNGSMKQLNALEAADLDSATTASIKKPRIK</sequence>
<gene>
    <name evidence="2" type="ORF">QN277_024356</name>
</gene>
<evidence type="ECO:0000256" key="1">
    <source>
        <dbReference type="SAM" id="MobiDB-lite"/>
    </source>
</evidence>
<proteinExistence type="predicted"/>